<evidence type="ECO:0000256" key="3">
    <source>
        <dbReference type="ARBA" id="ARBA00022475"/>
    </source>
</evidence>
<keyword evidence="4 7" id="KW-0812">Transmembrane</keyword>
<dbReference type="PANTHER" id="PTHR40074:SF2">
    <property type="entry name" value="O-ACETYLTRANSFERASE WECH"/>
    <property type="match status" value="1"/>
</dbReference>
<organism evidence="9 10">
    <name type="scientific">Spirosoma liriopis</name>
    <dbReference type="NCBI Taxonomy" id="2937440"/>
    <lineage>
        <taxon>Bacteria</taxon>
        <taxon>Pseudomonadati</taxon>
        <taxon>Bacteroidota</taxon>
        <taxon>Cytophagia</taxon>
        <taxon>Cytophagales</taxon>
        <taxon>Cytophagaceae</taxon>
        <taxon>Spirosoma</taxon>
    </lineage>
</organism>
<feature type="transmembrane region" description="Helical" evidence="7">
    <location>
        <begin position="196"/>
        <end position="215"/>
    </location>
</feature>
<dbReference type="GO" id="GO:0016746">
    <property type="term" value="F:acyltransferase activity"/>
    <property type="evidence" value="ECO:0007669"/>
    <property type="project" value="UniProtKB-KW"/>
</dbReference>
<dbReference type="InterPro" id="IPR002656">
    <property type="entry name" value="Acyl_transf_3_dom"/>
</dbReference>
<evidence type="ECO:0000256" key="5">
    <source>
        <dbReference type="ARBA" id="ARBA00022989"/>
    </source>
</evidence>
<feature type="transmembrane region" description="Helical" evidence="7">
    <location>
        <begin position="287"/>
        <end position="307"/>
    </location>
</feature>
<keyword evidence="9" id="KW-0012">Acyltransferase</keyword>
<comment type="subcellular location">
    <subcellularLocation>
        <location evidence="1">Cell membrane</location>
        <topology evidence="1">Multi-pass membrane protein</topology>
    </subcellularLocation>
</comment>
<feature type="transmembrane region" description="Helical" evidence="7">
    <location>
        <begin position="166"/>
        <end position="184"/>
    </location>
</feature>
<evidence type="ECO:0000256" key="7">
    <source>
        <dbReference type="SAM" id="Phobius"/>
    </source>
</evidence>
<reference evidence="9 10" key="1">
    <citation type="submission" date="2022-04" db="EMBL/GenBank/DDBJ databases">
        <title>Spirosoma sp. strain RP8 genome sequencing and assembly.</title>
        <authorList>
            <person name="Jung Y."/>
        </authorList>
    </citation>
    <scope>NUCLEOTIDE SEQUENCE [LARGE SCALE GENOMIC DNA]</scope>
    <source>
        <strain evidence="9 10">RP8</strain>
    </source>
</reference>
<evidence type="ECO:0000256" key="1">
    <source>
        <dbReference type="ARBA" id="ARBA00004651"/>
    </source>
</evidence>
<accession>A0ABT0HJ72</accession>
<evidence type="ECO:0000313" key="10">
    <source>
        <dbReference type="Proteomes" id="UP001202180"/>
    </source>
</evidence>
<dbReference type="Pfam" id="PF01757">
    <property type="entry name" value="Acyl_transf_3"/>
    <property type="match status" value="1"/>
</dbReference>
<feature type="transmembrane region" description="Helical" evidence="7">
    <location>
        <begin position="7"/>
        <end position="26"/>
    </location>
</feature>
<comment type="caution">
    <text evidence="9">The sequence shown here is derived from an EMBL/GenBank/DDBJ whole genome shotgun (WGS) entry which is preliminary data.</text>
</comment>
<evidence type="ECO:0000259" key="8">
    <source>
        <dbReference type="Pfam" id="PF01757"/>
    </source>
</evidence>
<feature type="transmembrane region" description="Helical" evidence="7">
    <location>
        <begin position="67"/>
        <end position="91"/>
    </location>
</feature>
<feature type="domain" description="Acyltransferase 3" evidence="8">
    <location>
        <begin position="5"/>
        <end position="307"/>
    </location>
</feature>
<keyword evidence="3" id="KW-1003">Cell membrane</keyword>
<keyword evidence="10" id="KW-1185">Reference proteome</keyword>
<dbReference type="Proteomes" id="UP001202180">
    <property type="component" value="Unassembled WGS sequence"/>
</dbReference>
<dbReference type="PANTHER" id="PTHR40074">
    <property type="entry name" value="O-ACETYLTRANSFERASE WECH"/>
    <property type="match status" value="1"/>
</dbReference>
<proteinExistence type="inferred from homology"/>
<feature type="transmembrane region" description="Helical" evidence="7">
    <location>
        <begin position="137"/>
        <end position="160"/>
    </location>
</feature>
<keyword evidence="5 7" id="KW-1133">Transmembrane helix</keyword>
<evidence type="ECO:0000256" key="2">
    <source>
        <dbReference type="ARBA" id="ARBA00007400"/>
    </source>
</evidence>
<gene>
    <name evidence="9" type="ORF">M0L20_10150</name>
</gene>
<name>A0ABT0HJ72_9BACT</name>
<sequence>MEQRNASIDVFRFFAACLVFISHSVYSNHPSLLALLGIVGRWALPFFFLVSGYYFEKSYARRSVSAFSKTITALLSATLFINLFYLVFVGLTEGTLKPLATHFTLLTGTYFHLWFLTSLLLSYVVLWFFLTYKLTRLLPYLAIATIVLVLLLTPYNYLFGMSAHPIYARSLLSIPFLCIGFFIARYSVDVNVSRPTTYVLIAVGIGIQLIEGWFLSNGGQDSSRVNFLGGTFFVSIGMFLLALQLVVRSDSVLGYYGRRYSFPLYLYHPFINYFLHKTLEVTSIGEVMYWLSPIVALAATLLLFIYLDKYAPTVFRVLSGNLSRPKLAEKPN</sequence>
<comment type="similarity">
    <text evidence="2">Belongs to the acyltransferase 3 family.</text>
</comment>
<feature type="transmembrane region" description="Helical" evidence="7">
    <location>
        <begin position="32"/>
        <end position="55"/>
    </location>
</feature>
<dbReference type="RefSeq" id="WP_248476825.1">
    <property type="nucleotide sequence ID" value="NZ_JALPRF010000002.1"/>
</dbReference>
<evidence type="ECO:0000256" key="6">
    <source>
        <dbReference type="ARBA" id="ARBA00023136"/>
    </source>
</evidence>
<protein>
    <submittedName>
        <fullName evidence="9">Acyltransferase</fullName>
    </submittedName>
</protein>
<feature type="transmembrane region" description="Helical" evidence="7">
    <location>
        <begin position="111"/>
        <end position="130"/>
    </location>
</feature>
<feature type="transmembrane region" description="Helical" evidence="7">
    <location>
        <begin position="227"/>
        <end position="247"/>
    </location>
</feature>
<keyword evidence="9" id="KW-0808">Transferase</keyword>
<evidence type="ECO:0000313" key="9">
    <source>
        <dbReference type="EMBL" id="MCK8492210.1"/>
    </source>
</evidence>
<dbReference type="EMBL" id="JALPRF010000002">
    <property type="protein sequence ID" value="MCK8492210.1"/>
    <property type="molecule type" value="Genomic_DNA"/>
</dbReference>
<evidence type="ECO:0000256" key="4">
    <source>
        <dbReference type="ARBA" id="ARBA00022692"/>
    </source>
</evidence>
<keyword evidence="6 7" id="KW-0472">Membrane</keyword>